<evidence type="ECO:0000256" key="2">
    <source>
        <dbReference type="PROSITE-ProRule" id="PRU00196"/>
    </source>
</evidence>
<feature type="domain" description="SRCR" evidence="5">
    <location>
        <begin position="198"/>
        <end position="296"/>
    </location>
</feature>
<comment type="caution">
    <text evidence="2">Lacks conserved residue(s) required for the propagation of feature annotation.</text>
</comment>
<feature type="region of interest" description="Disordered" evidence="3">
    <location>
        <begin position="464"/>
        <end position="520"/>
    </location>
</feature>
<evidence type="ECO:0000256" key="4">
    <source>
        <dbReference type="SAM" id="Phobius"/>
    </source>
</evidence>
<proteinExistence type="predicted"/>
<dbReference type="AlphaFoldDB" id="A0A8B9NHB1"/>
<dbReference type="PRINTS" id="PR00258">
    <property type="entry name" value="SPERACTRCPTR"/>
</dbReference>
<dbReference type="GO" id="GO:0031295">
    <property type="term" value="P:T cell costimulation"/>
    <property type="evidence" value="ECO:0007669"/>
    <property type="project" value="TreeGrafter"/>
</dbReference>
<dbReference type="Pfam" id="PF00530">
    <property type="entry name" value="SRCR"/>
    <property type="match status" value="2"/>
</dbReference>
<keyword evidence="4" id="KW-1133">Transmembrane helix</keyword>
<organism evidence="6 7">
    <name type="scientific">Accipiter nisus</name>
    <name type="common">Eurasian sparrowhawk</name>
    <dbReference type="NCBI Taxonomy" id="211598"/>
    <lineage>
        <taxon>Eukaryota</taxon>
        <taxon>Metazoa</taxon>
        <taxon>Chordata</taxon>
        <taxon>Craniata</taxon>
        <taxon>Vertebrata</taxon>
        <taxon>Euteleostomi</taxon>
        <taxon>Archelosauria</taxon>
        <taxon>Archosauria</taxon>
        <taxon>Dinosauria</taxon>
        <taxon>Saurischia</taxon>
        <taxon>Theropoda</taxon>
        <taxon>Coelurosauria</taxon>
        <taxon>Aves</taxon>
        <taxon>Neognathae</taxon>
        <taxon>Neoaves</taxon>
        <taxon>Telluraves</taxon>
        <taxon>Accipitrimorphae</taxon>
        <taxon>Accipitriformes</taxon>
        <taxon>Accipitridae</taxon>
        <taxon>Accipitrinae</taxon>
        <taxon>Accipiter</taxon>
    </lineage>
</organism>
<dbReference type="InterPro" id="IPR001190">
    <property type="entry name" value="SRCR"/>
</dbReference>
<keyword evidence="1" id="KW-1015">Disulfide bond</keyword>
<feature type="domain" description="SRCR" evidence="5">
    <location>
        <begin position="302"/>
        <end position="391"/>
    </location>
</feature>
<reference evidence="6" key="2">
    <citation type="submission" date="2025-09" db="UniProtKB">
        <authorList>
            <consortium name="Ensembl"/>
        </authorList>
    </citation>
    <scope>IDENTIFICATION</scope>
</reference>
<dbReference type="InterPro" id="IPR036772">
    <property type="entry name" value="SRCR-like_dom_sf"/>
</dbReference>
<dbReference type="GO" id="GO:0005886">
    <property type="term" value="C:plasma membrane"/>
    <property type="evidence" value="ECO:0007669"/>
    <property type="project" value="TreeGrafter"/>
</dbReference>
<dbReference type="InterPro" id="IPR003566">
    <property type="entry name" value="Tcell_CD5"/>
</dbReference>
<dbReference type="PANTHER" id="PTHR47309:SF1">
    <property type="entry name" value="T-CELL SURFACE GLYCOPROTEIN CD5"/>
    <property type="match status" value="1"/>
</dbReference>
<keyword evidence="7" id="KW-1185">Reference proteome</keyword>
<dbReference type="Ensembl" id="ENSANIT00000022484.1">
    <property type="protein sequence ID" value="ENSANIP00000021764.1"/>
    <property type="gene ID" value="ENSANIG00000014755.1"/>
</dbReference>
<evidence type="ECO:0000313" key="6">
    <source>
        <dbReference type="Ensembl" id="ENSANIP00000021764.1"/>
    </source>
</evidence>
<keyword evidence="4" id="KW-0812">Transmembrane</keyword>
<evidence type="ECO:0000256" key="1">
    <source>
        <dbReference type="ARBA" id="ARBA00023157"/>
    </source>
</evidence>
<evidence type="ECO:0000256" key="3">
    <source>
        <dbReference type="SAM" id="MobiDB-lite"/>
    </source>
</evidence>
<dbReference type="PRINTS" id="PR01409">
    <property type="entry name" value="TCELLCD5"/>
</dbReference>
<dbReference type="SMART" id="SM00202">
    <property type="entry name" value="SR"/>
    <property type="match status" value="3"/>
</dbReference>
<dbReference type="Proteomes" id="UP000694541">
    <property type="component" value="Unplaced"/>
</dbReference>
<feature type="domain" description="SRCR" evidence="5">
    <location>
        <begin position="77"/>
        <end position="121"/>
    </location>
</feature>
<dbReference type="Gene3D" id="3.10.250.10">
    <property type="entry name" value="SRCR-like domain"/>
    <property type="match status" value="3"/>
</dbReference>
<protein>
    <recommendedName>
        <fullName evidence="5">SRCR domain-containing protein</fullName>
    </recommendedName>
</protein>
<dbReference type="PANTHER" id="PTHR47309">
    <property type="entry name" value="T-CELL SURFACE GLYCOPROTEIN CD5"/>
    <property type="match status" value="1"/>
</dbReference>
<dbReference type="SUPFAM" id="SSF56487">
    <property type="entry name" value="SRCR-like"/>
    <property type="match status" value="3"/>
</dbReference>
<reference evidence="6" key="1">
    <citation type="submission" date="2025-08" db="UniProtKB">
        <authorList>
            <consortium name="Ensembl"/>
        </authorList>
    </citation>
    <scope>IDENTIFICATION</scope>
</reference>
<evidence type="ECO:0000313" key="7">
    <source>
        <dbReference type="Proteomes" id="UP000694541"/>
    </source>
</evidence>
<sequence length="520" mass="57307">MRWAVRGTRNVSGTAWLRRSTTAATRKTPVWCAQVGPARAGSGGHQARFGLRWAEVSGRVQAAHPQLHPLPAEHQEWRLSGGRDGCAGRVEVFFRGTWSTVCDSTWYKLEASVLCRTLGCGEPLRQLSFGHTLPGKMLYQCESQSPDLIDSVCSKDGAIQLRMWRARGLSAQEWKETSSRSVTRCFFFPHPLPGPARLRLVDGDFGCSGFVELHRQGLWGAVAESPGIWPELATGICQELHCGTSIDSRSYAKPERGSHLPVRWEVAESCRSDRLLDCFNRTSARRGEEPAFIVCSQPQALRRLAAGPTPCEGDVEVFHDGQWHVLCDNSARRAEWGRQLCRELRCGNLSSSTEIGTPASMGVTCKGHNLHLCHTSFGALRTCSRTRVVCQDSKPRPAGTAAGTVASICLALLLFGILLLICGPPAYRRLMKRISKKKQRQWIGPTGLNQTVSFHRNSTVTLRPRAEGQRVQGGDNDYAQPPKKSSYLSAYPALEGTCRASNPPDNSSDSDYDLHSARRV</sequence>
<name>A0A8B9NHB1_9AVES</name>
<dbReference type="PROSITE" id="PS50287">
    <property type="entry name" value="SRCR_2"/>
    <property type="match status" value="3"/>
</dbReference>
<evidence type="ECO:0000259" key="5">
    <source>
        <dbReference type="PROSITE" id="PS50287"/>
    </source>
</evidence>
<keyword evidence="4" id="KW-0472">Membrane</keyword>
<accession>A0A8B9NHB1</accession>
<feature type="transmembrane region" description="Helical" evidence="4">
    <location>
        <begin position="405"/>
        <end position="427"/>
    </location>
</feature>